<dbReference type="InterPro" id="IPR013785">
    <property type="entry name" value="Aldolase_TIM"/>
</dbReference>
<dbReference type="InterPro" id="IPR029000">
    <property type="entry name" value="Cyclophilin-like_dom_sf"/>
</dbReference>
<dbReference type="Pfam" id="PF05913">
    <property type="entry name" value="MupG_C"/>
    <property type="match status" value="1"/>
</dbReference>
<dbReference type="AlphaFoldDB" id="A0A4S2DQ23"/>
<organism evidence="3 4">
    <name type="scientific">Clostridium sartagoforme</name>
    <dbReference type="NCBI Taxonomy" id="84031"/>
    <lineage>
        <taxon>Bacteria</taxon>
        <taxon>Bacillati</taxon>
        <taxon>Bacillota</taxon>
        <taxon>Clostridia</taxon>
        <taxon>Eubacteriales</taxon>
        <taxon>Clostridiaceae</taxon>
        <taxon>Clostridium</taxon>
    </lineage>
</organism>
<feature type="domain" description="6-phospho-N-acetylmuramidase C-terminal" evidence="1">
    <location>
        <begin position="246"/>
        <end position="359"/>
    </location>
</feature>
<name>A0A4S2DQ23_9CLOT</name>
<accession>A0A4S2DQ23</accession>
<reference evidence="3 4" key="1">
    <citation type="submission" date="2019-04" db="EMBL/GenBank/DDBJ databases">
        <title>Microbes associate with the intestines of laboratory mice.</title>
        <authorList>
            <person name="Navarre W."/>
            <person name="Wong E."/>
            <person name="Huang K."/>
            <person name="Tropini C."/>
            <person name="Ng K."/>
            <person name="Yu B."/>
        </authorList>
    </citation>
    <scope>NUCLEOTIDE SEQUENCE [LARGE SCALE GENOMIC DNA]</scope>
    <source>
        <strain evidence="3 4">NM50_B9-20</strain>
    </source>
</reference>
<keyword evidence="4" id="KW-1185">Reference proteome</keyword>
<dbReference type="Pfam" id="PF19200">
    <property type="entry name" value="MupG_N"/>
    <property type="match status" value="1"/>
</dbReference>
<sequence>MERRLGISIYPEHSIMEEDKKYIDLAKKYGFKRIFMCLLSANESIEEVKRTFKEIISYANDRGFEVILDIAPNIFDKYSISYDDLSFFNDLGAFGIRLDVGFDGSKEAKISFNPYNLRIEINMSNDVAYIDNIITYKPNKPFIYGCHNFYPQKGTGLPYDFFIKCSERFKKYGLRTAAFITSKEGKIGPWDINDGLCTLEEHRNLPIDVQAKHLFATELIDDVIIGNAYASEEELEALSKVNRYQIELSVEILEETTDVERKIILNEQHHRRGDITHEVVRSTEVRVKYSKDNVEIHNNDISFKKGDILIGNNNFGKYKGELQIALLDSKDERKNKVGRIREEELVLLDFINPWSKFKMVEYKRK</sequence>
<dbReference type="InterPro" id="IPR008589">
    <property type="entry name" value="MupG"/>
</dbReference>
<dbReference type="EMBL" id="SRYR01000001">
    <property type="protein sequence ID" value="TGY44528.1"/>
    <property type="molecule type" value="Genomic_DNA"/>
</dbReference>
<comment type="caution">
    <text evidence="3">The sequence shown here is derived from an EMBL/GenBank/DDBJ whole genome shotgun (WGS) entry which is preliminary data.</text>
</comment>
<protein>
    <submittedName>
        <fullName evidence="3">DUF871 domain-containing protein</fullName>
    </submittedName>
</protein>
<evidence type="ECO:0000259" key="1">
    <source>
        <dbReference type="Pfam" id="PF05913"/>
    </source>
</evidence>
<dbReference type="SUPFAM" id="SSF50891">
    <property type="entry name" value="Cyclophilin-like"/>
    <property type="match status" value="1"/>
</dbReference>
<dbReference type="PANTHER" id="PTHR38435">
    <property type="match status" value="1"/>
</dbReference>
<proteinExistence type="predicted"/>
<dbReference type="Gene3D" id="3.20.20.70">
    <property type="entry name" value="Aldolase class I"/>
    <property type="match status" value="1"/>
</dbReference>
<dbReference type="InterPro" id="IPR017853">
    <property type="entry name" value="GH"/>
</dbReference>
<dbReference type="InterPro" id="IPR043894">
    <property type="entry name" value="MupG_C"/>
</dbReference>
<evidence type="ECO:0000259" key="2">
    <source>
        <dbReference type="Pfam" id="PF19200"/>
    </source>
</evidence>
<dbReference type="RefSeq" id="WP_136005765.1">
    <property type="nucleotide sequence ID" value="NZ_SRYR01000001.1"/>
</dbReference>
<evidence type="ECO:0000313" key="3">
    <source>
        <dbReference type="EMBL" id="TGY44528.1"/>
    </source>
</evidence>
<dbReference type="PANTHER" id="PTHR38435:SF1">
    <property type="entry name" value="DUF871 DOMAIN-CONTAINING PROTEIN"/>
    <property type="match status" value="1"/>
</dbReference>
<feature type="domain" description="6-phospho-N-acetylmuramidase N-terminal" evidence="2">
    <location>
        <begin position="5"/>
        <end position="240"/>
    </location>
</feature>
<gene>
    <name evidence="3" type="ORF">E5347_06850</name>
</gene>
<dbReference type="SUPFAM" id="SSF51445">
    <property type="entry name" value="(Trans)glycosidases"/>
    <property type="match status" value="1"/>
</dbReference>
<dbReference type="InterPro" id="IPR043797">
    <property type="entry name" value="MupG_N"/>
</dbReference>
<dbReference type="OrthoDB" id="5809921at2"/>
<evidence type="ECO:0000313" key="4">
    <source>
        <dbReference type="Proteomes" id="UP000306888"/>
    </source>
</evidence>
<dbReference type="Gene3D" id="2.40.100.10">
    <property type="entry name" value="Cyclophilin-like"/>
    <property type="match status" value="1"/>
</dbReference>
<dbReference type="Proteomes" id="UP000306888">
    <property type="component" value="Unassembled WGS sequence"/>
</dbReference>